<sequence>MERAASLAMMEHITPTGRPPQLWWNKTPSKGASLTKSGTQHHHKATSPTMVEQDTVKGQPLQPKVEHIAITLQPPQLMWNKTPSKGSLLNQK</sequence>
<name>A0A4D6M4E3_VIGUN</name>
<dbReference type="EMBL" id="CP039350">
    <property type="protein sequence ID" value="QCD96189.1"/>
    <property type="molecule type" value="Genomic_DNA"/>
</dbReference>
<organism evidence="2 3">
    <name type="scientific">Vigna unguiculata</name>
    <name type="common">Cowpea</name>
    <dbReference type="NCBI Taxonomy" id="3917"/>
    <lineage>
        <taxon>Eukaryota</taxon>
        <taxon>Viridiplantae</taxon>
        <taxon>Streptophyta</taxon>
        <taxon>Embryophyta</taxon>
        <taxon>Tracheophyta</taxon>
        <taxon>Spermatophyta</taxon>
        <taxon>Magnoliopsida</taxon>
        <taxon>eudicotyledons</taxon>
        <taxon>Gunneridae</taxon>
        <taxon>Pentapetalae</taxon>
        <taxon>rosids</taxon>
        <taxon>fabids</taxon>
        <taxon>Fabales</taxon>
        <taxon>Fabaceae</taxon>
        <taxon>Papilionoideae</taxon>
        <taxon>50 kb inversion clade</taxon>
        <taxon>NPAAA clade</taxon>
        <taxon>indigoferoid/millettioid clade</taxon>
        <taxon>Phaseoleae</taxon>
        <taxon>Vigna</taxon>
    </lineage>
</organism>
<dbReference type="Proteomes" id="UP000501690">
    <property type="component" value="Linkage Group LG6"/>
</dbReference>
<evidence type="ECO:0000313" key="3">
    <source>
        <dbReference type="Proteomes" id="UP000501690"/>
    </source>
</evidence>
<evidence type="ECO:0000256" key="1">
    <source>
        <dbReference type="SAM" id="MobiDB-lite"/>
    </source>
</evidence>
<proteinExistence type="predicted"/>
<accession>A0A4D6M4E3</accession>
<gene>
    <name evidence="2" type="ORF">DEO72_LG6g891</name>
</gene>
<evidence type="ECO:0000313" key="2">
    <source>
        <dbReference type="EMBL" id="QCD96189.1"/>
    </source>
</evidence>
<protein>
    <submittedName>
        <fullName evidence="2">Uncharacterized protein</fullName>
    </submittedName>
</protein>
<reference evidence="2 3" key="1">
    <citation type="submission" date="2019-04" db="EMBL/GenBank/DDBJ databases">
        <title>An improved genome assembly and genetic linkage map for asparagus bean, Vigna unguiculata ssp. sesquipedialis.</title>
        <authorList>
            <person name="Xia Q."/>
            <person name="Zhang R."/>
            <person name="Dong Y."/>
        </authorList>
    </citation>
    <scope>NUCLEOTIDE SEQUENCE [LARGE SCALE GENOMIC DNA]</scope>
    <source>
        <tissue evidence="2">Leaf</tissue>
    </source>
</reference>
<dbReference type="AlphaFoldDB" id="A0A4D6M4E3"/>
<feature type="compositionally biased region" description="Polar residues" evidence="1">
    <location>
        <begin position="24"/>
        <end position="38"/>
    </location>
</feature>
<feature type="region of interest" description="Disordered" evidence="1">
    <location>
        <begin position="1"/>
        <end position="54"/>
    </location>
</feature>
<keyword evidence="3" id="KW-1185">Reference proteome</keyword>